<dbReference type="SUPFAM" id="SSF55785">
    <property type="entry name" value="PYP-like sensor domain (PAS domain)"/>
    <property type="match status" value="1"/>
</dbReference>
<keyword evidence="6" id="KW-1185">Reference proteome</keyword>
<dbReference type="Gene3D" id="2.10.70.100">
    <property type="match status" value="1"/>
</dbReference>
<dbReference type="InterPro" id="IPR001610">
    <property type="entry name" value="PAC"/>
</dbReference>
<feature type="transmembrane region" description="Helical" evidence="1">
    <location>
        <begin position="87"/>
        <end position="103"/>
    </location>
</feature>
<evidence type="ECO:0000313" key="6">
    <source>
        <dbReference type="Proteomes" id="UP001519272"/>
    </source>
</evidence>
<evidence type="ECO:0000259" key="4">
    <source>
        <dbReference type="PROSITE" id="PS50887"/>
    </source>
</evidence>
<dbReference type="Proteomes" id="UP001519272">
    <property type="component" value="Unassembled WGS sequence"/>
</dbReference>
<feature type="domain" description="PAS" evidence="2">
    <location>
        <begin position="171"/>
        <end position="244"/>
    </location>
</feature>
<dbReference type="Gene3D" id="3.30.70.270">
    <property type="match status" value="1"/>
</dbReference>
<feature type="transmembrane region" description="Helical" evidence="1">
    <location>
        <begin position="110"/>
        <end position="128"/>
    </location>
</feature>
<evidence type="ECO:0000259" key="2">
    <source>
        <dbReference type="PROSITE" id="PS50112"/>
    </source>
</evidence>
<dbReference type="Pfam" id="PF00990">
    <property type="entry name" value="GGDEF"/>
    <property type="match status" value="1"/>
</dbReference>
<keyword evidence="1" id="KW-1133">Transmembrane helix</keyword>
<dbReference type="SMART" id="SM00267">
    <property type="entry name" value="GGDEF"/>
    <property type="match status" value="1"/>
</dbReference>
<dbReference type="Gene3D" id="3.30.450.20">
    <property type="entry name" value="PAS domain"/>
    <property type="match status" value="1"/>
</dbReference>
<dbReference type="SMART" id="SM00086">
    <property type="entry name" value="PAC"/>
    <property type="match status" value="1"/>
</dbReference>
<dbReference type="InterPro" id="IPR000014">
    <property type="entry name" value="PAS"/>
</dbReference>
<feature type="transmembrane region" description="Helical" evidence="1">
    <location>
        <begin position="39"/>
        <end position="56"/>
    </location>
</feature>
<evidence type="ECO:0000313" key="5">
    <source>
        <dbReference type="EMBL" id="MBP1905468.1"/>
    </source>
</evidence>
<reference evidence="5 6" key="1">
    <citation type="submission" date="2021-03" db="EMBL/GenBank/DDBJ databases">
        <title>Genomic Encyclopedia of Type Strains, Phase IV (KMG-IV): sequencing the most valuable type-strain genomes for metagenomic binning, comparative biology and taxonomic classification.</title>
        <authorList>
            <person name="Goeker M."/>
        </authorList>
    </citation>
    <scope>NUCLEOTIDE SEQUENCE [LARGE SCALE GENOMIC DNA]</scope>
    <source>
        <strain evidence="5 6">DSM 14349</strain>
    </source>
</reference>
<dbReference type="InterPro" id="IPR000700">
    <property type="entry name" value="PAS-assoc_C"/>
</dbReference>
<sequence>MRSGLNLIHQKNTWMLRIIALFYGCAFIIHTLVRGKISGSHLGVTLLLFFIAFVFIKIPRLSSFTMMMICVLMFVYFYSLIFHTPHYINYLFMALVPISSLIYHDLRPVLLSSVLYIGSGLYFFWYKGDLMFPGMGKEDWIYVVAFSGFISIFCIMYTKMLKNILQRADSNEDRLQTILDNVSIGTWSYDIHSEKLELSGRLEKMLGLEHHTAMTDLATMYLCIHPDDRKVIMDAQQEMVLWRQTSSKDFRVLNKDGSITWLQNRGRPHFDYKGHLVRLDGVVIDITERKEMEQRIEYLAYHDEMTGLPNRAMLSKKFKEYSQWARSSLAMLFIDLDNFKEVNDTLGHASGDLLLKDVAQKLLAVVREEDTICRLGGDEFVILLTDMDEQSIVKVANRIKHNLSQIQTGHIRVGASIGICVATEGETLEDMIHRADESMYGVKRGNADVEVRFLDKNHFSEQ</sequence>
<dbReference type="Pfam" id="PF08447">
    <property type="entry name" value="PAS_3"/>
    <property type="match status" value="1"/>
</dbReference>
<accession>A0ABS4FSA4</accession>
<gene>
    <name evidence="5" type="ORF">J2Z32_002098</name>
</gene>
<dbReference type="NCBIfam" id="TIGR00254">
    <property type="entry name" value="GGDEF"/>
    <property type="match status" value="1"/>
</dbReference>
<keyword evidence="1" id="KW-0472">Membrane</keyword>
<dbReference type="InterPro" id="IPR000160">
    <property type="entry name" value="GGDEF_dom"/>
</dbReference>
<dbReference type="NCBIfam" id="TIGR00229">
    <property type="entry name" value="sensory_box"/>
    <property type="match status" value="1"/>
</dbReference>
<protein>
    <submittedName>
        <fullName evidence="5">Diguanylate cyclase (GGDEF)-like protein/PAS domain S-box-containing protein</fullName>
    </submittedName>
</protein>
<dbReference type="PROSITE" id="PS50112">
    <property type="entry name" value="PAS"/>
    <property type="match status" value="1"/>
</dbReference>
<evidence type="ECO:0000259" key="3">
    <source>
        <dbReference type="PROSITE" id="PS50113"/>
    </source>
</evidence>
<dbReference type="PANTHER" id="PTHR44757:SF2">
    <property type="entry name" value="BIOFILM ARCHITECTURE MAINTENANCE PROTEIN MBAA"/>
    <property type="match status" value="1"/>
</dbReference>
<feature type="domain" description="GGDEF" evidence="4">
    <location>
        <begin position="327"/>
        <end position="456"/>
    </location>
</feature>
<comment type="caution">
    <text evidence="5">The sequence shown here is derived from an EMBL/GenBank/DDBJ whole genome shotgun (WGS) entry which is preliminary data.</text>
</comment>
<dbReference type="PROSITE" id="PS50113">
    <property type="entry name" value="PAC"/>
    <property type="match status" value="1"/>
</dbReference>
<name>A0ABS4FSA4_9BACL</name>
<dbReference type="EMBL" id="JAGGKG010000008">
    <property type="protein sequence ID" value="MBP1905468.1"/>
    <property type="molecule type" value="Genomic_DNA"/>
</dbReference>
<dbReference type="InterPro" id="IPR013655">
    <property type="entry name" value="PAS_fold_3"/>
</dbReference>
<dbReference type="PROSITE" id="PS50887">
    <property type="entry name" value="GGDEF"/>
    <property type="match status" value="1"/>
</dbReference>
<dbReference type="SUPFAM" id="SSF55073">
    <property type="entry name" value="Nucleotide cyclase"/>
    <property type="match status" value="1"/>
</dbReference>
<dbReference type="InterPro" id="IPR029787">
    <property type="entry name" value="Nucleotide_cyclase"/>
</dbReference>
<dbReference type="InterPro" id="IPR035965">
    <property type="entry name" value="PAS-like_dom_sf"/>
</dbReference>
<dbReference type="PANTHER" id="PTHR44757">
    <property type="entry name" value="DIGUANYLATE CYCLASE DGCP"/>
    <property type="match status" value="1"/>
</dbReference>
<dbReference type="InterPro" id="IPR052155">
    <property type="entry name" value="Biofilm_reg_signaling"/>
</dbReference>
<dbReference type="InterPro" id="IPR043128">
    <property type="entry name" value="Rev_trsase/Diguanyl_cyclase"/>
</dbReference>
<dbReference type="CDD" id="cd00130">
    <property type="entry name" value="PAS"/>
    <property type="match status" value="1"/>
</dbReference>
<dbReference type="CDD" id="cd01949">
    <property type="entry name" value="GGDEF"/>
    <property type="match status" value="1"/>
</dbReference>
<feature type="transmembrane region" description="Helical" evidence="1">
    <location>
        <begin position="12"/>
        <end position="33"/>
    </location>
</feature>
<feature type="transmembrane region" description="Helical" evidence="1">
    <location>
        <begin position="140"/>
        <end position="158"/>
    </location>
</feature>
<evidence type="ECO:0000256" key="1">
    <source>
        <dbReference type="SAM" id="Phobius"/>
    </source>
</evidence>
<keyword evidence="1" id="KW-0812">Transmembrane</keyword>
<organism evidence="5 6">
    <name type="scientific">Paenibacillus turicensis</name>
    <dbReference type="NCBI Taxonomy" id="160487"/>
    <lineage>
        <taxon>Bacteria</taxon>
        <taxon>Bacillati</taxon>
        <taxon>Bacillota</taxon>
        <taxon>Bacilli</taxon>
        <taxon>Bacillales</taxon>
        <taxon>Paenibacillaceae</taxon>
        <taxon>Paenibacillus</taxon>
    </lineage>
</organism>
<proteinExistence type="predicted"/>
<feature type="domain" description="PAC" evidence="3">
    <location>
        <begin position="246"/>
        <end position="298"/>
    </location>
</feature>
<feature type="transmembrane region" description="Helical" evidence="1">
    <location>
        <begin position="63"/>
        <end position="81"/>
    </location>
</feature>